<dbReference type="NCBIfam" id="TIGR03086">
    <property type="entry name" value="TIGR03086 family metal-binding protein"/>
    <property type="match status" value="1"/>
</dbReference>
<dbReference type="Gene3D" id="1.20.120.450">
    <property type="entry name" value="dinb family like domain"/>
    <property type="match status" value="1"/>
</dbReference>
<dbReference type="GO" id="GO:0046872">
    <property type="term" value="F:metal ion binding"/>
    <property type="evidence" value="ECO:0007669"/>
    <property type="project" value="InterPro"/>
</dbReference>
<proteinExistence type="predicted"/>
<dbReference type="NCBIfam" id="TIGR03083">
    <property type="entry name" value="maleylpyruvate isomerase family mycothiol-dependent enzyme"/>
    <property type="match status" value="1"/>
</dbReference>
<gene>
    <name evidence="2" type="ORF">HNR30_001800</name>
</gene>
<dbReference type="InterPro" id="IPR034660">
    <property type="entry name" value="DinB/YfiT-like"/>
</dbReference>
<dbReference type="InterPro" id="IPR017517">
    <property type="entry name" value="Maleyloyr_isom"/>
</dbReference>
<dbReference type="InterPro" id="IPR017520">
    <property type="entry name" value="CHP03086"/>
</dbReference>
<dbReference type="Proteomes" id="UP000530928">
    <property type="component" value="Unassembled WGS sequence"/>
</dbReference>
<accession>A0A7W0CG97</accession>
<sequence length="182" mass="20081">MERALDQIQRLFDGITPEQEHLPTPCRAWDVRQLANHIVGEVHYFAVVTAGGERKETGEDFLGDDWPAAFRASAGELRQAWRDPGVADRMIKLPYAEVTAEWTAGQQIAELAVHAWDLATATGRPTDLDPEVGAAALAWSHDNIRPEFRGNEADGYHIGPEVTVPDDAPLYDRIAAFGGRQP</sequence>
<dbReference type="Pfam" id="PF11716">
    <property type="entry name" value="MDMPI_N"/>
    <property type="match status" value="1"/>
</dbReference>
<dbReference type="RefSeq" id="WP_220133384.1">
    <property type="nucleotide sequence ID" value="NZ_BAABAM010000006.1"/>
</dbReference>
<protein>
    <submittedName>
        <fullName evidence="2">Uncharacterized protein (TIGR03086 family)</fullName>
    </submittedName>
</protein>
<keyword evidence="3" id="KW-1185">Reference proteome</keyword>
<comment type="caution">
    <text evidence="2">The sequence shown here is derived from an EMBL/GenBank/DDBJ whole genome shotgun (WGS) entry which is preliminary data.</text>
</comment>
<organism evidence="2 3">
    <name type="scientific">Nonomuraea soli</name>
    <dbReference type="NCBI Taxonomy" id="1032476"/>
    <lineage>
        <taxon>Bacteria</taxon>
        <taxon>Bacillati</taxon>
        <taxon>Actinomycetota</taxon>
        <taxon>Actinomycetes</taxon>
        <taxon>Streptosporangiales</taxon>
        <taxon>Streptosporangiaceae</taxon>
        <taxon>Nonomuraea</taxon>
    </lineage>
</organism>
<reference evidence="2 3" key="1">
    <citation type="submission" date="2020-07" db="EMBL/GenBank/DDBJ databases">
        <title>Genomic Encyclopedia of Type Strains, Phase IV (KMG-IV): sequencing the most valuable type-strain genomes for metagenomic binning, comparative biology and taxonomic classification.</title>
        <authorList>
            <person name="Goeker M."/>
        </authorList>
    </citation>
    <scope>NUCLEOTIDE SEQUENCE [LARGE SCALE GENOMIC DNA]</scope>
    <source>
        <strain evidence="2 3">DSM 45533</strain>
    </source>
</reference>
<evidence type="ECO:0000313" key="2">
    <source>
        <dbReference type="EMBL" id="MBA2890459.1"/>
    </source>
</evidence>
<dbReference type="AlphaFoldDB" id="A0A7W0CG97"/>
<dbReference type="EMBL" id="JACDUR010000002">
    <property type="protein sequence ID" value="MBA2890459.1"/>
    <property type="molecule type" value="Genomic_DNA"/>
</dbReference>
<dbReference type="SUPFAM" id="SSF109854">
    <property type="entry name" value="DinB/YfiT-like putative metalloenzymes"/>
    <property type="match status" value="1"/>
</dbReference>
<evidence type="ECO:0000259" key="1">
    <source>
        <dbReference type="Pfam" id="PF11716"/>
    </source>
</evidence>
<dbReference type="InterPro" id="IPR024344">
    <property type="entry name" value="MDMPI_metal-binding"/>
</dbReference>
<name>A0A7W0CG97_9ACTN</name>
<evidence type="ECO:0000313" key="3">
    <source>
        <dbReference type="Proteomes" id="UP000530928"/>
    </source>
</evidence>
<feature type="domain" description="Mycothiol-dependent maleylpyruvate isomerase metal-binding" evidence="1">
    <location>
        <begin position="3"/>
        <end position="119"/>
    </location>
</feature>